<dbReference type="PANTHER" id="PTHR24251">
    <property type="entry name" value="OVOCHYMASE-RELATED"/>
    <property type="match status" value="1"/>
</dbReference>
<name>A0ABN8NS39_9CNID</name>
<dbReference type="InterPro" id="IPR000859">
    <property type="entry name" value="CUB_dom"/>
</dbReference>
<dbReference type="SMART" id="SM00042">
    <property type="entry name" value="CUB"/>
    <property type="match status" value="2"/>
</dbReference>
<comment type="caution">
    <text evidence="5">The sequence shown here is derived from an EMBL/GenBank/DDBJ whole genome shotgun (WGS) entry which is preliminary data.</text>
</comment>
<evidence type="ECO:0000313" key="6">
    <source>
        <dbReference type="Proteomes" id="UP001159405"/>
    </source>
</evidence>
<dbReference type="EMBL" id="CALNXK010000028">
    <property type="protein sequence ID" value="CAH3115188.1"/>
    <property type="molecule type" value="Genomic_DNA"/>
</dbReference>
<proteinExistence type="predicted"/>
<dbReference type="Gene3D" id="2.60.120.290">
    <property type="entry name" value="Spermadhesin, CUB domain"/>
    <property type="match status" value="2"/>
</dbReference>
<evidence type="ECO:0000259" key="4">
    <source>
        <dbReference type="PROSITE" id="PS01180"/>
    </source>
</evidence>
<feature type="domain" description="CUB" evidence="4">
    <location>
        <begin position="8"/>
        <end position="133"/>
    </location>
</feature>
<organism evidence="5 6">
    <name type="scientific">Porites lobata</name>
    <dbReference type="NCBI Taxonomy" id="104759"/>
    <lineage>
        <taxon>Eukaryota</taxon>
        <taxon>Metazoa</taxon>
        <taxon>Cnidaria</taxon>
        <taxon>Anthozoa</taxon>
        <taxon>Hexacorallia</taxon>
        <taxon>Scleractinia</taxon>
        <taxon>Fungiina</taxon>
        <taxon>Poritidae</taxon>
        <taxon>Porites</taxon>
    </lineage>
</organism>
<sequence length="273" mass="30471">LIADAEPCVQQNITIWSGTLQSPNYPSPYSPNMDCYWLIQVAEGNLVEIDFQDLSMTAYPDRTAEKDANCPNDYIEILDGSYGSTDVKTRLCGFSLQDVDEKTFISSSNMLLVHMHTDGDKENRGFLAKHKGICDVRLTTLWGTIMSPNHPDNYPTRLACVWLIDLSHGYHITLTFHKFMLEKNEGCSFDWLSVQEGNSPSSPEVTRVCGDVLPPNIEADGPIRITFNTDGDKEFEGFHVSYHTGKALTKANKEILLSSNIGDNKNSSLTLHS</sequence>
<evidence type="ECO:0000256" key="3">
    <source>
        <dbReference type="PROSITE-ProRule" id="PRU00059"/>
    </source>
</evidence>
<accession>A0ABN8NS39</accession>
<comment type="caution">
    <text evidence="3">Lacks conserved residue(s) required for the propagation of feature annotation.</text>
</comment>
<keyword evidence="2 3" id="KW-1015">Disulfide bond</keyword>
<feature type="non-terminal residue" evidence="5">
    <location>
        <position position="1"/>
    </location>
</feature>
<evidence type="ECO:0000313" key="5">
    <source>
        <dbReference type="EMBL" id="CAH3115188.1"/>
    </source>
</evidence>
<dbReference type="SUPFAM" id="SSF49854">
    <property type="entry name" value="Spermadhesin, CUB domain"/>
    <property type="match status" value="2"/>
</dbReference>
<dbReference type="Pfam" id="PF00431">
    <property type="entry name" value="CUB"/>
    <property type="match status" value="2"/>
</dbReference>
<dbReference type="PROSITE" id="PS01180">
    <property type="entry name" value="CUB"/>
    <property type="match status" value="2"/>
</dbReference>
<reference evidence="5 6" key="1">
    <citation type="submission" date="2022-05" db="EMBL/GenBank/DDBJ databases">
        <authorList>
            <consortium name="Genoscope - CEA"/>
            <person name="William W."/>
        </authorList>
    </citation>
    <scope>NUCLEOTIDE SEQUENCE [LARGE SCALE GENOMIC DNA]</scope>
</reference>
<keyword evidence="1" id="KW-0677">Repeat</keyword>
<protein>
    <recommendedName>
        <fullName evidence="4">CUB domain-containing protein</fullName>
    </recommendedName>
</protein>
<evidence type="ECO:0000256" key="1">
    <source>
        <dbReference type="ARBA" id="ARBA00022737"/>
    </source>
</evidence>
<dbReference type="CDD" id="cd00041">
    <property type="entry name" value="CUB"/>
    <property type="match status" value="2"/>
</dbReference>
<feature type="domain" description="CUB" evidence="4">
    <location>
        <begin position="134"/>
        <end position="245"/>
    </location>
</feature>
<gene>
    <name evidence="5" type="ORF">PLOB_00023707</name>
</gene>
<keyword evidence="6" id="KW-1185">Reference proteome</keyword>
<dbReference type="Proteomes" id="UP001159405">
    <property type="component" value="Unassembled WGS sequence"/>
</dbReference>
<feature type="disulfide bond" evidence="3">
    <location>
        <begin position="8"/>
        <end position="35"/>
    </location>
</feature>
<dbReference type="InterPro" id="IPR035914">
    <property type="entry name" value="Sperma_CUB_dom_sf"/>
</dbReference>
<evidence type="ECO:0000256" key="2">
    <source>
        <dbReference type="ARBA" id="ARBA00023157"/>
    </source>
</evidence>